<feature type="compositionally biased region" description="Low complexity" evidence="1">
    <location>
        <begin position="23"/>
        <end position="33"/>
    </location>
</feature>
<evidence type="ECO:0000313" key="2">
    <source>
        <dbReference type="EMBL" id="UUI67548.1"/>
    </source>
</evidence>
<proteinExistence type="predicted"/>
<dbReference type="Proteomes" id="UP001315860">
    <property type="component" value="Chromosome"/>
</dbReference>
<dbReference type="EMBL" id="CP101990">
    <property type="protein sequence ID" value="UUI67548.1"/>
    <property type="molecule type" value="Genomic_DNA"/>
</dbReference>
<accession>A0ABY5KCP7</accession>
<name>A0ABY5KCP7_9ACTN</name>
<evidence type="ECO:0000313" key="3">
    <source>
        <dbReference type="Proteomes" id="UP001315860"/>
    </source>
</evidence>
<evidence type="ECO:0000256" key="1">
    <source>
        <dbReference type="SAM" id="MobiDB-lite"/>
    </source>
</evidence>
<sequence>MTGPFEMVGNDEAPVCVDGVCAIPEPSAASEPSEPTEDHARG</sequence>
<organism evidence="2 3">
    <name type="scientific">Aeromicrobium duanguangcaii</name>
    <dbReference type="NCBI Taxonomy" id="2968086"/>
    <lineage>
        <taxon>Bacteria</taxon>
        <taxon>Bacillati</taxon>
        <taxon>Actinomycetota</taxon>
        <taxon>Actinomycetes</taxon>
        <taxon>Propionibacteriales</taxon>
        <taxon>Nocardioidaceae</taxon>
        <taxon>Aeromicrobium</taxon>
    </lineage>
</organism>
<dbReference type="RefSeq" id="WP_255669262.1">
    <property type="nucleotide sequence ID" value="NZ_CP101990.1"/>
</dbReference>
<reference evidence="2 3" key="1">
    <citation type="submission" date="2022-07" db="EMBL/GenBank/DDBJ databases">
        <title>Novel species in genus Aeromicrobium.</title>
        <authorList>
            <person name="Ye L."/>
        </authorList>
    </citation>
    <scope>NUCLEOTIDE SEQUENCE [LARGE SCALE GENOMIC DNA]</scope>
    <source>
        <strain evidence="3">zg-Y50</strain>
    </source>
</reference>
<feature type="region of interest" description="Disordered" evidence="1">
    <location>
        <begin position="23"/>
        <end position="42"/>
    </location>
</feature>
<keyword evidence="3" id="KW-1185">Reference proteome</keyword>
<gene>
    <name evidence="2" type="ORF">NP095_10065</name>
</gene>
<protein>
    <submittedName>
        <fullName evidence="2">Uncharacterized protein</fullName>
    </submittedName>
</protein>